<reference evidence="10 11" key="1">
    <citation type="submission" date="2019-11" db="EMBL/GenBank/DDBJ databases">
        <authorList>
            <person name="Li X.-J."/>
            <person name="Feng X.-M."/>
        </authorList>
    </citation>
    <scope>NUCLEOTIDE SEQUENCE [LARGE SCALE GENOMIC DNA]</scope>
    <source>
        <strain evidence="10 11">XMNu-373</strain>
    </source>
</reference>
<feature type="transmembrane region" description="Helical" evidence="9">
    <location>
        <begin position="351"/>
        <end position="369"/>
    </location>
</feature>
<dbReference type="InterPro" id="IPR000522">
    <property type="entry name" value="ABC_transptr_permease_BtuC"/>
</dbReference>
<feature type="transmembrane region" description="Helical" evidence="9">
    <location>
        <begin position="136"/>
        <end position="154"/>
    </location>
</feature>
<organism evidence="10 11">
    <name type="scientific">Phytoactinopolyspora mesophila</name>
    <dbReference type="NCBI Taxonomy" id="2650750"/>
    <lineage>
        <taxon>Bacteria</taxon>
        <taxon>Bacillati</taxon>
        <taxon>Actinomycetota</taxon>
        <taxon>Actinomycetes</taxon>
        <taxon>Jiangellales</taxon>
        <taxon>Jiangellaceae</taxon>
        <taxon>Phytoactinopolyspora</taxon>
    </lineage>
</organism>
<keyword evidence="4" id="KW-1003">Cell membrane</keyword>
<proteinExistence type="inferred from homology"/>
<comment type="subcellular location">
    <subcellularLocation>
        <location evidence="1">Cell membrane</location>
        <topology evidence="1">Multi-pass membrane protein</topology>
    </subcellularLocation>
</comment>
<evidence type="ECO:0000256" key="8">
    <source>
        <dbReference type="SAM" id="MobiDB-lite"/>
    </source>
</evidence>
<feature type="transmembrane region" description="Helical" evidence="9">
    <location>
        <begin position="284"/>
        <end position="311"/>
    </location>
</feature>
<feature type="transmembrane region" description="Helical" evidence="9">
    <location>
        <begin position="160"/>
        <end position="180"/>
    </location>
</feature>
<feature type="transmembrane region" description="Helical" evidence="9">
    <location>
        <begin position="41"/>
        <end position="64"/>
    </location>
</feature>
<gene>
    <name evidence="10" type="ORF">F7O44_10485</name>
</gene>
<dbReference type="InterPro" id="IPR037294">
    <property type="entry name" value="ABC_BtuC-like"/>
</dbReference>
<feature type="transmembrane region" description="Helical" evidence="9">
    <location>
        <begin position="192"/>
        <end position="214"/>
    </location>
</feature>
<dbReference type="Proteomes" id="UP000460435">
    <property type="component" value="Unassembled WGS sequence"/>
</dbReference>
<dbReference type="Gene3D" id="1.10.3470.10">
    <property type="entry name" value="ABC transporter involved in vitamin B12 uptake, BtuC"/>
    <property type="match status" value="1"/>
</dbReference>
<evidence type="ECO:0000256" key="2">
    <source>
        <dbReference type="ARBA" id="ARBA00007935"/>
    </source>
</evidence>
<dbReference type="GO" id="GO:0005886">
    <property type="term" value="C:plasma membrane"/>
    <property type="evidence" value="ECO:0007669"/>
    <property type="project" value="UniProtKB-SubCell"/>
</dbReference>
<evidence type="ECO:0000256" key="6">
    <source>
        <dbReference type="ARBA" id="ARBA00022989"/>
    </source>
</evidence>
<dbReference type="EMBL" id="WLZY01000003">
    <property type="protein sequence ID" value="NDL57500.1"/>
    <property type="molecule type" value="Genomic_DNA"/>
</dbReference>
<accession>A0A7K3M2L9</accession>
<evidence type="ECO:0000256" key="9">
    <source>
        <dbReference type="SAM" id="Phobius"/>
    </source>
</evidence>
<evidence type="ECO:0000256" key="3">
    <source>
        <dbReference type="ARBA" id="ARBA00022448"/>
    </source>
</evidence>
<keyword evidence="7 9" id="KW-0472">Membrane</keyword>
<dbReference type="Pfam" id="PF01032">
    <property type="entry name" value="FecCD"/>
    <property type="match status" value="1"/>
</dbReference>
<feature type="transmembrane region" description="Helical" evidence="9">
    <location>
        <begin position="234"/>
        <end position="254"/>
    </location>
</feature>
<dbReference type="PANTHER" id="PTHR30472:SF67">
    <property type="entry name" value="PERMEASE OF ABC TRANSPORTER-RELATED"/>
    <property type="match status" value="1"/>
</dbReference>
<evidence type="ECO:0000256" key="4">
    <source>
        <dbReference type="ARBA" id="ARBA00022475"/>
    </source>
</evidence>
<comment type="similarity">
    <text evidence="2">Belongs to the binding-protein-dependent transport system permease family. FecCD subfamily.</text>
</comment>
<dbReference type="RefSeq" id="WP_162450205.1">
    <property type="nucleotide sequence ID" value="NZ_WLZY01000003.1"/>
</dbReference>
<keyword evidence="6 9" id="KW-1133">Transmembrane helix</keyword>
<feature type="compositionally biased region" description="Polar residues" evidence="8">
    <location>
        <begin position="1"/>
        <end position="11"/>
    </location>
</feature>
<dbReference type="AlphaFoldDB" id="A0A7K3M2L9"/>
<evidence type="ECO:0000256" key="7">
    <source>
        <dbReference type="ARBA" id="ARBA00023136"/>
    </source>
</evidence>
<evidence type="ECO:0000256" key="1">
    <source>
        <dbReference type="ARBA" id="ARBA00004651"/>
    </source>
</evidence>
<dbReference type="CDD" id="cd06550">
    <property type="entry name" value="TM_ABC_iron-siderophores_like"/>
    <property type="match status" value="1"/>
</dbReference>
<dbReference type="NCBIfam" id="TIGR03869">
    <property type="entry name" value="F420-0_ABCperm"/>
    <property type="match status" value="1"/>
</dbReference>
<feature type="transmembrane region" description="Helical" evidence="9">
    <location>
        <begin position="104"/>
        <end position="124"/>
    </location>
</feature>
<evidence type="ECO:0000313" key="10">
    <source>
        <dbReference type="EMBL" id="NDL57500.1"/>
    </source>
</evidence>
<keyword evidence="5 9" id="KW-0812">Transmembrane</keyword>
<name>A0A7K3M2L9_9ACTN</name>
<evidence type="ECO:0000256" key="5">
    <source>
        <dbReference type="ARBA" id="ARBA00022692"/>
    </source>
</evidence>
<sequence length="376" mass="39067">MTAPPNVTRNSTPPPAHPAQRGRATQRTETQPRPKRPVSMAVWTPVMSGVLVLSVTVAVTIGSADISMLDVWRSIGAHIGLDRLGLEPAALSRQLDGIVWDVRLPRVLTAAAVGAALALCGAVMQTLTRNPLADPYLLGLSSGASVGAVIVLVLGVSQFALPVAAFGGALLALTATLTLANRRGELPPTRTVLAGLAVSYLCSAITSFVIFWSATGDSYRGILSWLLGSLGGKSWDDVAIVTTAVVVIGAALLTRTRTLDAFAFGDGTASALGVNVNATRWTMLSLVALLTGAAVAVSGAIGFVGLMIPHAVRLMAGAGHKRVLPLAALVGASFMIWADTLARTMFDPRELPVGVVTAFLGAPAFAILLRRRRMSR</sequence>
<protein>
    <submittedName>
        <fullName evidence="10">Iron chelate uptake ABC transporter family permease subunit</fullName>
    </submittedName>
</protein>
<feature type="region of interest" description="Disordered" evidence="8">
    <location>
        <begin position="1"/>
        <end position="38"/>
    </location>
</feature>
<dbReference type="PANTHER" id="PTHR30472">
    <property type="entry name" value="FERRIC ENTEROBACTIN TRANSPORT SYSTEM PERMEASE PROTEIN"/>
    <property type="match status" value="1"/>
</dbReference>
<keyword evidence="11" id="KW-1185">Reference proteome</keyword>
<comment type="caution">
    <text evidence="10">The sequence shown here is derived from an EMBL/GenBank/DDBJ whole genome shotgun (WGS) entry which is preliminary data.</text>
</comment>
<dbReference type="SUPFAM" id="SSF81345">
    <property type="entry name" value="ABC transporter involved in vitamin B12 uptake, BtuC"/>
    <property type="match status" value="1"/>
</dbReference>
<evidence type="ECO:0000313" key="11">
    <source>
        <dbReference type="Proteomes" id="UP000460435"/>
    </source>
</evidence>
<dbReference type="InterPro" id="IPR022410">
    <property type="entry name" value="ABC_transptr_permease_F420-0"/>
</dbReference>
<dbReference type="GO" id="GO:0022857">
    <property type="term" value="F:transmembrane transporter activity"/>
    <property type="evidence" value="ECO:0007669"/>
    <property type="project" value="InterPro"/>
</dbReference>
<keyword evidence="3" id="KW-0813">Transport</keyword>
<dbReference type="GO" id="GO:0033214">
    <property type="term" value="P:siderophore-iron import into cell"/>
    <property type="evidence" value="ECO:0007669"/>
    <property type="project" value="TreeGrafter"/>
</dbReference>
<dbReference type="FunFam" id="1.10.3470.10:FF:000001">
    <property type="entry name" value="Vitamin B12 ABC transporter permease BtuC"/>
    <property type="match status" value="1"/>
</dbReference>